<dbReference type="GO" id="GO:0005829">
    <property type="term" value="C:cytosol"/>
    <property type="evidence" value="ECO:0007669"/>
    <property type="project" value="TreeGrafter"/>
</dbReference>
<keyword evidence="2" id="KW-0647">Proteasome</keyword>
<dbReference type="AlphaFoldDB" id="A0A9C7UN27"/>
<accession>A0A9C7UN27</accession>
<dbReference type="GO" id="GO:0008541">
    <property type="term" value="C:proteasome regulatory particle, lid subcomplex"/>
    <property type="evidence" value="ECO:0007669"/>
    <property type="project" value="TreeGrafter"/>
</dbReference>
<name>A0A9C7UN27_9RHOD</name>
<comment type="caution">
    <text evidence="4">The sequence shown here is derived from an EMBL/GenBank/DDBJ whole genome shotgun (WGS) entry which is preliminary data.</text>
</comment>
<dbReference type="GO" id="GO:0005198">
    <property type="term" value="F:structural molecule activity"/>
    <property type="evidence" value="ECO:0007669"/>
    <property type="project" value="TreeGrafter"/>
</dbReference>
<dbReference type="InterPro" id="IPR054179">
    <property type="entry name" value="PSD13_N"/>
</dbReference>
<feature type="domain" description="PCI" evidence="3">
    <location>
        <begin position="170"/>
        <end position="342"/>
    </location>
</feature>
<gene>
    <name evidence="4" type="ORF">GpartN1_g1114.t1</name>
</gene>
<evidence type="ECO:0000256" key="2">
    <source>
        <dbReference type="ARBA" id="ARBA00022942"/>
    </source>
</evidence>
<proteinExistence type="inferred from homology"/>
<dbReference type="PANTHER" id="PTHR10539:SF0">
    <property type="entry name" value="26S PROTEASOME NON-ATPASE REGULATORY SUBUNIT 13"/>
    <property type="match status" value="1"/>
</dbReference>
<evidence type="ECO:0000256" key="1">
    <source>
        <dbReference type="ARBA" id="ARBA00006207"/>
    </source>
</evidence>
<dbReference type="Pfam" id="PF22037">
    <property type="entry name" value="PSD13_N"/>
    <property type="match status" value="1"/>
</dbReference>
<dbReference type="PANTHER" id="PTHR10539">
    <property type="entry name" value="26S PROTEASOME NON-ATPASE REGULATORY SUBUNIT 13"/>
    <property type="match status" value="1"/>
</dbReference>
<reference evidence="4" key="1">
    <citation type="journal article" date="2022" name="Proc. Natl. Acad. Sci. U.S.A.">
        <title>Life cycle and functional genomics of the unicellular red alga Galdieria for elucidating algal and plant evolution and industrial use.</title>
        <authorList>
            <person name="Hirooka S."/>
            <person name="Itabashi T."/>
            <person name="Ichinose T.M."/>
            <person name="Onuma R."/>
            <person name="Fujiwara T."/>
            <person name="Yamashita S."/>
            <person name="Jong L.W."/>
            <person name="Tomita R."/>
            <person name="Iwane A.H."/>
            <person name="Miyagishima S.Y."/>
        </authorList>
    </citation>
    <scope>NUCLEOTIDE SEQUENCE</scope>
    <source>
        <strain evidence="4">NBRC 102759</strain>
    </source>
</reference>
<dbReference type="OrthoDB" id="1093at2759"/>
<evidence type="ECO:0000313" key="5">
    <source>
        <dbReference type="Proteomes" id="UP001061958"/>
    </source>
</evidence>
<dbReference type="InterPro" id="IPR036390">
    <property type="entry name" value="WH_DNA-bd_sf"/>
</dbReference>
<evidence type="ECO:0000259" key="3">
    <source>
        <dbReference type="PROSITE" id="PS50250"/>
    </source>
</evidence>
<comment type="similarity">
    <text evidence="1">Belongs to the proteasome subunit S11 family.</text>
</comment>
<protein>
    <recommendedName>
        <fullName evidence="3">PCI domain-containing protein</fullName>
    </recommendedName>
</protein>
<dbReference type="GO" id="GO:0006511">
    <property type="term" value="P:ubiquitin-dependent protein catabolic process"/>
    <property type="evidence" value="ECO:0007669"/>
    <property type="project" value="TreeGrafter"/>
</dbReference>
<dbReference type="PROSITE" id="PS50250">
    <property type="entry name" value="PCI"/>
    <property type="match status" value="1"/>
</dbReference>
<dbReference type="InterPro" id="IPR035298">
    <property type="entry name" value="PSMD13"/>
</dbReference>
<keyword evidence="5" id="KW-1185">Reference proteome</keyword>
<dbReference type="Pfam" id="PF01399">
    <property type="entry name" value="PCI"/>
    <property type="match status" value="1"/>
</dbReference>
<evidence type="ECO:0000313" key="4">
    <source>
        <dbReference type="EMBL" id="GJQ09323.1"/>
    </source>
</evidence>
<dbReference type="GO" id="GO:0005634">
    <property type="term" value="C:nucleus"/>
    <property type="evidence" value="ECO:0007669"/>
    <property type="project" value="TreeGrafter"/>
</dbReference>
<dbReference type="Proteomes" id="UP001061958">
    <property type="component" value="Unassembled WGS sequence"/>
</dbReference>
<dbReference type="EMBL" id="BQMJ01000008">
    <property type="protein sequence ID" value="GJQ09323.1"/>
    <property type="molecule type" value="Genomic_DNA"/>
</dbReference>
<dbReference type="InterPro" id="IPR000717">
    <property type="entry name" value="PCI_dom"/>
</dbReference>
<sequence>MSSAVEGYLGALVKTEPQLESLKELYIGKKWHQLTEEILKLINSSQGNHINLVELYDLFVREFESNVNPLALVRILVGIARKNYQDLNKALDFVEKATSSKAFISADEEASLFLKSEMAGLKLEGGNLSGIKQILEEVGTALESSRDLDIVVHSSYHRVCAQYYKAVGPATKYYSSALLFFQYTPPDSFTLEERVRWAYDLGVASIVAETIFNFGEILEYDIMQSLRSEKLQWLLDLLEAFKFGSIEKFNQVSNRARDQINQEPVLSSNWQFLERKIRLRALMELATKKLAERVISFDDICLNCQVTKEQVEYLVMKALSLQLLQGTINEMNKTVSISYVQPKTLDRNEVEGLYNRLIPWKAHVHEIALSLERSTEADLAQAQN</sequence>
<dbReference type="SUPFAM" id="SSF46785">
    <property type="entry name" value="Winged helix' DNA-binding domain"/>
    <property type="match status" value="1"/>
</dbReference>
<dbReference type="SMART" id="SM00088">
    <property type="entry name" value="PINT"/>
    <property type="match status" value="1"/>
</dbReference>
<reference evidence="4" key="2">
    <citation type="submission" date="2022-01" db="EMBL/GenBank/DDBJ databases">
        <authorList>
            <person name="Hirooka S."/>
            <person name="Miyagishima S.Y."/>
        </authorList>
    </citation>
    <scope>NUCLEOTIDE SEQUENCE</scope>
    <source>
        <strain evidence="4">NBRC 102759</strain>
    </source>
</reference>
<organism evidence="4 5">
    <name type="scientific">Galdieria partita</name>
    <dbReference type="NCBI Taxonomy" id="83374"/>
    <lineage>
        <taxon>Eukaryota</taxon>
        <taxon>Rhodophyta</taxon>
        <taxon>Bangiophyceae</taxon>
        <taxon>Galdieriales</taxon>
        <taxon>Galdieriaceae</taxon>
        <taxon>Galdieria</taxon>
    </lineage>
</organism>